<keyword evidence="3" id="KW-1185">Reference proteome</keyword>
<evidence type="ECO:0000313" key="2">
    <source>
        <dbReference type="EMBL" id="KAK3768966.1"/>
    </source>
</evidence>
<dbReference type="AlphaFoldDB" id="A0AAE0ZHF9"/>
<organism evidence="2 3">
    <name type="scientific">Elysia crispata</name>
    <name type="common">lettuce slug</name>
    <dbReference type="NCBI Taxonomy" id="231223"/>
    <lineage>
        <taxon>Eukaryota</taxon>
        <taxon>Metazoa</taxon>
        <taxon>Spiralia</taxon>
        <taxon>Lophotrochozoa</taxon>
        <taxon>Mollusca</taxon>
        <taxon>Gastropoda</taxon>
        <taxon>Heterobranchia</taxon>
        <taxon>Euthyneura</taxon>
        <taxon>Panpulmonata</taxon>
        <taxon>Sacoglossa</taxon>
        <taxon>Placobranchoidea</taxon>
        <taxon>Plakobranchidae</taxon>
        <taxon>Elysia</taxon>
    </lineage>
</organism>
<name>A0AAE0ZHF9_9GAST</name>
<protein>
    <submittedName>
        <fullName evidence="2">Uncharacterized protein</fullName>
    </submittedName>
</protein>
<reference evidence="2" key="1">
    <citation type="journal article" date="2023" name="G3 (Bethesda)">
        <title>A reference genome for the long-term kleptoplast-retaining sea slug Elysia crispata morphotype clarki.</title>
        <authorList>
            <person name="Eastman K.E."/>
            <person name="Pendleton A.L."/>
            <person name="Shaikh M.A."/>
            <person name="Suttiyut T."/>
            <person name="Ogas R."/>
            <person name="Tomko P."/>
            <person name="Gavelis G."/>
            <person name="Widhalm J.R."/>
            <person name="Wisecaver J.H."/>
        </authorList>
    </citation>
    <scope>NUCLEOTIDE SEQUENCE</scope>
    <source>
        <strain evidence="2">ECLA1</strain>
    </source>
</reference>
<feature type="region of interest" description="Disordered" evidence="1">
    <location>
        <begin position="59"/>
        <end position="78"/>
    </location>
</feature>
<feature type="compositionally biased region" description="Basic and acidic residues" evidence="1">
    <location>
        <begin position="66"/>
        <end position="78"/>
    </location>
</feature>
<proteinExistence type="predicted"/>
<evidence type="ECO:0000313" key="3">
    <source>
        <dbReference type="Proteomes" id="UP001283361"/>
    </source>
</evidence>
<dbReference type="Proteomes" id="UP001283361">
    <property type="component" value="Unassembled WGS sequence"/>
</dbReference>
<comment type="caution">
    <text evidence="2">The sequence shown here is derived from an EMBL/GenBank/DDBJ whole genome shotgun (WGS) entry which is preliminary data.</text>
</comment>
<accession>A0AAE0ZHF9</accession>
<dbReference type="EMBL" id="JAWDGP010003995">
    <property type="protein sequence ID" value="KAK3768966.1"/>
    <property type="molecule type" value="Genomic_DNA"/>
</dbReference>
<sequence length="78" mass="8070">MKDGKISFRTIQNASCAIDLTVPTGRNVISASASHPTCQLSPSGEVSLASVLWEFGQFKGEGTGKTGERGGGRKEGDG</sequence>
<gene>
    <name evidence="2" type="ORF">RRG08_010751</name>
</gene>
<evidence type="ECO:0000256" key="1">
    <source>
        <dbReference type="SAM" id="MobiDB-lite"/>
    </source>
</evidence>